<comment type="caution">
    <text evidence="1">The sequence shown here is derived from an EMBL/GenBank/DDBJ whole genome shotgun (WGS) entry which is preliminary data.</text>
</comment>
<gene>
    <name evidence="1" type="ORF">LCGC14_1058500</name>
</gene>
<evidence type="ECO:0000313" key="1">
    <source>
        <dbReference type="EMBL" id="KKN08264.1"/>
    </source>
</evidence>
<protein>
    <submittedName>
        <fullName evidence="1">Uncharacterized protein</fullName>
    </submittedName>
</protein>
<organism evidence="1">
    <name type="scientific">marine sediment metagenome</name>
    <dbReference type="NCBI Taxonomy" id="412755"/>
    <lineage>
        <taxon>unclassified sequences</taxon>
        <taxon>metagenomes</taxon>
        <taxon>ecological metagenomes</taxon>
    </lineage>
</organism>
<proteinExistence type="predicted"/>
<sequence>MAGVAKVKINVKITGLGDDVEVNPDFDAVTMTVPVETASGYVIVAAATTTALQLSDLAPQIALAKMYGLYVKSKVGTIYIQVDTAGTTTFGSAAAHITLNVGEPCYIPINPSGNLGVAFDAAAVTDAFEWLLLGQA</sequence>
<dbReference type="AlphaFoldDB" id="A0A0F9MRH8"/>
<dbReference type="EMBL" id="LAZR01004476">
    <property type="protein sequence ID" value="KKN08264.1"/>
    <property type="molecule type" value="Genomic_DNA"/>
</dbReference>
<accession>A0A0F9MRH8</accession>
<name>A0A0F9MRH8_9ZZZZ</name>
<reference evidence="1" key="1">
    <citation type="journal article" date="2015" name="Nature">
        <title>Complex archaea that bridge the gap between prokaryotes and eukaryotes.</title>
        <authorList>
            <person name="Spang A."/>
            <person name="Saw J.H."/>
            <person name="Jorgensen S.L."/>
            <person name="Zaremba-Niedzwiedzka K."/>
            <person name="Martijn J."/>
            <person name="Lind A.E."/>
            <person name="van Eijk R."/>
            <person name="Schleper C."/>
            <person name="Guy L."/>
            <person name="Ettema T.J."/>
        </authorList>
    </citation>
    <scope>NUCLEOTIDE SEQUENCE</scope>
</reference>